<keyword evidence="2" id="KW-1185">Reference proteome</keyword>
<organism evidence="1 2">
    <name type="scientific">Acidocella aromatica</name>
    <dbReference type="NCBI Taxonomy" id="1303579"/>
    <lineage>
        <taxon>Bacteria</taxon>
        <taxon>Pseudomonadati</taxon>
        <taxon>Pseudomonadota</taxon>
        <taxon>Alphaproteobacteria</taxon>
        <taxon>Acetobacterales</taxon>
        <taxon>Acidocellaceae</taxon>
        <taxon>Acidocella</taxon>
    </lineage>
</organism>
<evidence type="ECO:0000313" key="1">
    <source>
        <dbReference type="EMBL" id="MBB5372213.1"/>
    </source>
</evidence>
<proteinExistence type="predicted"/>
<gene>
    <name evidence="1" type="ORF">HNP71_000437</name>
</gene>
<sequence>MLTSLFAWWTTQLRALLPPAIARHMAAREMLIIDIDRMDDIPQGSLLLRRDGQERFLHGLQATAPAMARLATGLRLPRGAVLSREVTLPYAALRDLPAVLCFEMDRLTPFAADELVWSVSRIRPDKPRGLMKLHLTFALRAPVEALLARLTRLHLAPGFIESKTGRIELARPRHGSARPRWASLPAACAVLALLCLVAPFIRQQIALNQAAQAIADAAPAAHAAMVLRHQLAVTASGRSAIAAARNGGDALHVLALLTGALPDGTWISDLTVKSGDLTIDGQSDNAAQLIGLLSAVPGLHDPGFTAPVTRTADGKADLFALHATVGP</sequence>
<dbReference type="InterPro" id="IPR007813">
    <property type="entry name" value="PilN"/>
</dbReference>
<evidence type="ECO:0000313" key="2">
    <source>
        <dbReference type="Proteomes" id="UP000553706"/>
    </source>
</evidence>
<dbReference type="Proteomes" id="UP000553706">
    <property type="component" value="Unassembled WGS sequence"/>
</dbReference>
<name>A0A840V937_9PROT</name>
<dbReference type="AlphaFoldDB" id="A0A840V937"/>
<accession>A0A840V937</accession>
<dbReference type="InterPro" id="IPR043129">
    <property type="entry name" value="ATPase_NBD"/>
</dbReference>
<dbReference type="Pfam" id="PF05137">
    <property type="entry name" value="PilN"/>
    <property type="match status" value="1"/>
</dbReference>
<dbReference type="RefSeq" id="WP_183265196.1">
    <property type="nucleotide sequence ID" value="NZ_JACHFJ010000001.1"/>
</dbReference>
<protein>
    <submittedName>
        <fullName evidence="1">General secretion pathway protein L</fullName>
    </submittedName>
</protein>
<dbReference type="SUPFAM" id="SSF53067">
    <property type="entry name" value="Actin-like ATPase domain"/>
    <property type="match status" value="1"/>
</dbReference>
<dbReference type="EMBL" id="JACHFJ010000001">
    <property type="protein sequence ID" value="MBB5372213.1"/>
    <property type="molecule type" value="Genomic_DNA"/>
</dbReference>
<comment type="caution">
    <text evidence="1">The sequence shown here is derived from an EMBL/GenBank/DDBJ whole genome shotgun (WGS) entry which is preliminary data.</text>
</comment>
<reference evidence="1 2" key="1">
    <citation type="submission" date="2020-08" db="EMBL/GenBank/DDBJ databases">
        <title>Genomic Encyclopedia of Type Strains, Phase IV (KMG-IV): sequencing the most valuable type-strain genomes for metagenomic binning, comparative biology and taxonomic classification.</title>
        <authorList>
            <person name="Goeker M."/>
        </authorList>
    </citation>
    <scope>NUCLEOTIDE SEQUENCE [LARGE SCALE GENOMIC DNA]</scope>
    <source>
        <strain evidence="1 2">DSM 27026</strain>
    </source>
</reference>